<keyword evidence="4" id="KW-1185">Reference proteome</keyword>
<dbReference type="RefSeq" id="WP_008845599.1">
    <property type="nucleotide sequence ID" value="NZ_BAEN01000061.1"/>
</dbReference>
<gene>
    <name evidence="3" type="ORF">GLIP_3177</name>
</gene>
<keyword evidence="1" id="KW-0472">Membrane</keyword>
<feature type="chain" id="PRO_5003898990" description="PEP-CTERM protein-sorting domain-containing protein" evidence="2">
    <location>
        <begin position="20"/>
        <end position="215"/>
    </location>
</feature>
<feature type="signal peptide" evidence="2">
    <location>
        <begin position="1"/>
        <end position="19"/>
    </location>
</feature>
<dbReference type="OrthoDB" id="6385968at2"/>
<evidence type="ECO:0000313" key="3">
    <source>
        <dbReference type="EMBL" id="GAC15794.1"/>
    </source>
</evidence>
<organism evidence="3 4">
    <name type="scientific">Aliiglaciecola lipolytica E3</name>
    <dbReference type="NCBI Taxonomy" id="1127673"/>
    <lineage>
        <taxon>Bacteria</taxon>
        <taxon>Pseudomonadati</taxon>
        <taxon>Pseudomonadota</taxon>
        <taxon>Gammaproteobacteria</taxon>
        <taxon>Alteromonadales</taxon>
        <taxon>Alteromonadaceae</taxon>
        <taxon>Aliiglaciecola</taxon>
    </lineage>
</organism>
<keyword evidence="2" id="KW-0732">Signal</keyword>
<keyword evidence="1" id="KW-0812">Transmembrane</keyword>
<accession>K6X5B9</accession>
<dbReference type="AlphaFoldDB" id="K6X5B9"/>
<comment type="caution">
    <text evidence="3">The sequence shown here is derived from an EMBL/GenBank/DDBJ whole genome shotgun (WGS) entry which is preliminary data.</text>
</comment>
<feature type="transmembrane region" description="Helical" evidence="1">
    <location>
        <begin position="190"/>
        <end position="210"/>
    </location>
</feature>
<dbReference type="EMBL" id="BAEN01000061">
    <property type="protein sequence ID" value="GAC15794.1"/>
    <property type="molecule type" value="Genomic_DNA"/>
</dbReference>
<dbReference type="Proteomes" id="UP000006334">
    <property type="component" value="Unassembled WGS sequence"/>
</dbReference>
<reference evidence="3 4" key="1">
    <citation type="journal article" date="2017" name="Antonie Van Leeuwenhoek">
        <title>Rhizobium rhizosphaerae sp. nov., a novel species isolated from rice rhizosphere.</title>
        <authorList>
            <person name="Zhao J.J."/>
            <person name="Zhang J."/>
            <person name="Zhang R.J."/>
            <person name="Zhang C.W."/>
            <person name="Yin H.Q."/>
            <person name="Zhang X.X."/>
        </authorList>
    </citation>
    <scope>NUCLEOTIDE SEQUENCE [LARGE SCALE GENOMIC DNA]</scope>
    <source>
        <strain evidence="3 4">E3</strain>
    </source>
</reference>
<keyword evidence="1" id="KW-1133">Transmembrane helix</keyword>
<dbReference type="STRING" id="1127673.GLIP_3177"/>
<evidence type="ECO:0000256" key="1">
    <source>
        <dbReference type="SAM" id="Phobius"/>
    </source>
</evidence>
<proteinExistence type="predicted"/>
<protein>
    <recommendedName>
        <fullName evidence="5">PEP-CTERM protein-sorting domain-containing protein</fullName>
    </recommendedName>
</protein>
<evidence type="ECO:0000256" key="2">
    <source>
        <dbReference type="SAM" id="SignalP"/>
    </source>
</evidence>
<evidence type="ECO:0000313" key="4">
    <source>
        <dbReference type="Proteomes" id="UP000006334"/>
    </source>
</evidence>
<name>K6X5B9_9ALTE</name>
<sequence>MKLLRIIIIFGLFQSSAFASLIQWDAFHSGDQLAVKDQDTGTIWLDLSVTAGFSYSQAGDLFTDWGYASNQQVEELLSKAFPNFTSNTISSYQLNCLSGNGCFNQANQWLELFGATEHLQNANVKYGFGLYADEDDVVRMGGSRINGILGSANIYGDEFSVDYSSYLDSPAYFYSTFLTFQPQLLSKSNVALSETGTLGLFALAIGLFGIKRKKR</sequence>
<evidence type="ECO:0008006" key="5">
    <source>
        <dbReference type="Google" id="ProtNLM"/>
    </source>
</evidence>